<dbReference type="PRINTS" id="PR00463">
    <property type="entry name" value="EP450I"/>
</dbReference>
<evidence type="ECO:0000256" key="2">
    <source>
        <dbReference type="ARBA" id="ARBA00004370"/>
    </source>
</evidence>
<keyword evidence="13" id="KW-1185">Reference proteome</keyword>
<comment type="caution">
    <text evidence="12">The sequence shown here is derived from an EMBL/GenBank/DDBJ whole genome shotgun (WGS) entry which is preliminary data.</text>
</comment>
<dbReference type="AlphaFoldDB" id="A0A6A4LP21"/>
<keyword evidence="9" id="KW-0503">Monooxygenase</keyword>
<evidence type="ECO:0000256" key="11">
    <source>
        <dbReference type="SAM" id="Phobius"/>
    </source>
</evidence>
<proteinExistence type="predicted"/>
<organism evidence="12 13">
    <name type="scientific">Rhododendron williamsianum</name>
    <dbReference type="NCBI Taxonomy" id="262921"/>
    <lineage>
        <taxon>Eukaryota</taxon>
        <taxon>Viridiplantae</taxon>
        <taxon>Streptophyta</taxon>
        <taxon>Embryophyta</taxon>
        <taxon>Tracheophyta</taxon>
        <taxon>Spermatophyta</taxon>
        <taxon>Magnoliopsida</taxon>
        <taxon>eudicotyledons</taxon>
        <taxon>Gunneridae</taxon>
        <taxon>Pentapetalae</taxon>
        <taxon>asterids</taxon>
        <taxon>Ericales</taxon>
        <taxon>Ericaceae</taxon>
        <taxon>Ericoideae</taxon>
        <taxon>Rhodoreae</taxon>
        <taxon>Rhododendron</taxon>
    </lineage>
</organism>
<feature type="transmembrane region" description="Helical" evidence="11">
    <location>
        <begin position="6"/>
        <end position="23"/>
    </location>
</feature>
<dbReference type="Gene3D" id="1.10.630.10">
    <property type="entry name" value="Cytochrome P450"/>
    <property type="match status" value="1"/>
</dbReference>
<comment type="subcellular location">
    <subcellularLocation>
        <location evidence="2">Membrane</location>
    </subcellularLocation>
</comment>
<name>A0A6A4LP21_9ERIC</name>
<dbReference type="GO" id="GO:0016705">
    <property type="term" value="F:oxidoreductase activity, acting on paired donors, with incorporation or reduction of molecular oxygen"/>
    <property type="evidence" value="ECO:0007669"/>
    <property type="project" value="InterPro"/>
</dbReference>
<keyword evidence="7" id="KW-0560">Oxidoreductase</keyword>
<evidence type="ECO:0000256" key="4">
    <source>
        <dbReference type="ARBA" id="ARBA00022692"/>
    </source>
</evidence>
<dbReference type="InterPro" id="IPR002401">
    <property type="entry name" value="Cyt_P450_E_grp-I"/>
</dbReference>
<dbReference type="InterPro" id="IPR025397">
    <property type="entry name" value="SDH5"/>
</dbReference>
<dbReference type="InterPro" id="IPR036396">
    <property type="entry name" value="Cyt_P450_sf"/>
</dbReference>
<reference evidence="12 13" key="1">
    <citation type="journal article" date="2019" name="Genome Biol. Evol.">
        <title>The Rhododendron genome and chromosomal organization provide insight into shared whole-genome duplications across the heath family (Ericaceae).</title>
        <authorList>
            <person name="Soza V.L."/>
            <person name="Lindsley D."/>
            <person name="Waalkes A."/>
            <person name="Ramage E."/>
            <person name="Patwardhan R.P."/>
            <person name="Burton J.N."/>
            <person name="Adey A."/>
            <person name="Kumar A."/>
            <person name="Qiu R."/>
            <person name="Shendure J."/>
            <person name="Hall B."/>
        </authorList>
    </citation>
    <scope>NUCLEOTIDE SEQUENCE [LARGE SCALE GENOMIC DNA]</scope>
    <source>
        <strain evidence="12">RSF 1966-606</strain>
    </source>
</reference>
<keyword evidence="5" id="KW-0479">Metal-binding</keyword>
<dbReference type="Proteomes" id="UP000428333">
    <property type="component" value="Linkage Group LG06"/>
</dbReference>
<keyword evidence="6 11" id="KW-1133">Transmembrane helix</keyword>
<gene>
    <name evidence="12" type="ORF">C3L33_10960</name>
</gene>
<dbReference type="GO" id="GO:0005506">
    <property type="term" value="F:iron ion binding"/>
    <property type="evidence" value="ECO:0007669"/>
    <property type="project" value="InterPro"/>
</dbReference>
<dbReference type="InterPro" id="IPR050651">
    <property type="entry name" value="Plant_Cytochrome_P450_Monoox"/>
</dbReference>
<dbReference type="Pfam" id="PF14290">
    <property type="entry name" value="SDH5_plant"/>
    <property type="match status" value="1"/>
</dbReference>
<evidence type="ECO:0000313" key="12">
    <source>
        <dbReference type="EMBL" id="KAE9457129.1"/>
    </source>
</evidence>
<keyword evidence="10 11" id="KW-0472">Membrane</keyword>
<evidence type="ECO:0000256" key="6">
    <source>
        <dbReference type="ARBA" id="ARBA00022989"/>
    </source>
</evidence>
<feature type="non-terminal residue" evidence="12">
    <location>
        <position position="1"/>
    </location>
</feature>
<protein>
    <submittedName>
        <fullName evidence="12">Uncharacterized protein</fullName>
    </submittedName>
</protein>
<dbReference type="PANTHER" id="PTHR47947:SF26">
    <property type="entry name" value="CYTOCHROME P450"/>
    <property type="match status" value="1"/>
</dbReference>
<dbReference type="GO" id="GO:0006099">
    <property type="term" value="P:tricarboxylic acid cycle"/>
    <property type="evidence" value="ECO:0007669"/>
    <property type="project" value="InterPro"/>
</dbReference>
<keyword evidence="8" id="KW-0408">Iron</keyword>
<keyword evidence="4 11" id="KW-0812">Transmembrane</keyword>
<evidence type="ECO:0000256" key="7">
    <source>
        <dbReference type="ARBA" id="ARBA00023002"/>
    </source>
</evidence>
<dbReference type="GO" id="GO:0045273">
    <property type="term" value="C:respiratory chain complex II (succinate dehydrogenase)"/>
    <property type="evidence" value="ECO:0007669"/>
    <property type="project" value="InterPro"/>
</dbReference>
<dbReference type="PANTHER" id="PTHR47947">
    <property type="entry name" value="CYTOCHROME P450 82C3-RELATED"/>
    <property type="match status" value="1"/>
</dbReference>
<dbReference type="Pfam" id="PF00067">
    <property type="entry name" value="p450"/>
    <property type="match status" value="1"/>
</dbReference>
<dbReference type="SUPFAM" id="SSF48264">
    <property type="entry name" value="Cytochrome P450"/>
    <property type="match status" value="1"/>
</dbReference>
<dbReference type="EMBL" id="QEFC01001531">
    <property type="protein sequence ID" value="KAE9457129.1"/>
    <property type="molecule type" value="Genomic_DNA"/>
</dbReference>
<dbReference type="InterPro" id="IPR001128">
    <property type="entry name" value="Cyt_P450"/>
</dbReference>
<keyword evidence="3" id="KW-0349">Heme</keyword>
<evidence type="ECO:0000256" key="8">
    <source>
        <dbReference type="ARBA" id="ARBA00023004"/>
    </source>
</evidence>
<evidence type="ECO:0000256" key="5">
    <source>
        <dbReference type="ARBA" id="ARBA00022723"/>
    </source>
</evidence>
<dbReference type="GO" id="GO:0020037">
    <property type="term" value="F:heme binding"/>
    <property type="evidence" value="ECO:0007669"/>
    <property type="project" value="InterPro"/>
</dbReference>
<evidence type="ECO:0000256" key="3">
    <source>
        <dbReference type="ARBA" id="ARBA00022617"/>
    </source>
</evidence>
<dbReference type="GO" id="GO:0004497">
    <property type="term" value="F:monooxygenase activity"/>
    <property type="evidence" value="ECO:0007669"/>
    <property type="project" value="UniProtKB-KW"/>
</dbReference>
<evidence type="ECO:0000256" key="9">
    <source>
        <dbReference type="ARBA" id="ARBA00023033"/>
    </source>
</evidence>
<evidence type="ECO:0000256" key="10">
    <source>
        <dbReference type="ARBA" id="ARBA00023136"/>
    </source>
</evidence>
<accession>A0A6A4LP21</accession>
<comment type="cofactor">
    <cofactor evidence="1">
        <name>heme</name>
        <dbReference type="ChEBI" id="CHEBI:30413"/>
    </cofactor>
</comment>
<sequence>MEFLLPYPIPSIFAFLLFLYYLHRKRNTSTNERVVPPEAGGAWPVIGHLPLLADRGLAHKVLGALADKHGPIFTIRVGVQRAIVVSNSDIAKECLTGSNDRAFTNRGKSIALEHLTYNYASFGFGPYGTYWREMRKISVTELLSNHRLAMLSHVRESEVENSVREVYGMWVKEGSCLVEMKRWFEDLTMKVTVRILAGNAKIEADEAYRAALKEFFELSGAFIIADAIPFLRWLDMGGYEKKMKTTAKKMDDLLQQWLDEHKRRRNSGGVAPEAEKDFMDVMLEILDDGADTIPITLTWAVALLLNNPHALKKAQEELDTHNCEKEKERTHTEKMEKVATMRSLYRSICLRSICSSSASASAAVNQHHHIRRHFHLSPPPPLPLSPKRLPSDCRPPFAMSIGSPRLFSEDVTHLPDVKDPDVLRVFKDLMAASWDEIPDTVIHDAKKALSKKTDDKSGQEALANVFRAAEAAEEFGGMLVSLRMAIDDSVGLSGEDVKPLSEEFVNALRTAYQRYTAYLDSFGPDEVYLHKKVETELGTKMIHLKMRCAGIGSEWGKITVLGTSGLSGSYVEQRA</sequence>
<dbReference type="OrthoDB" id="1910373at2759"/>
<evidence type="ECO:0000313" key="13">
    <source>
        <dbReference type="Proteomes" id="UP000428333"/>
    </source>
</evidence>
<evidence type="ECO:0000256" key="1">
    <source>
        <dbReference type="ARBA" id="ARBA00001971"/>
    </source>
</evidence>